<organism evidence="2 4">
    <name type="scientific">Candidatus Iainarchaeum sp</name>
    <dbReference type="NCBI Taxonomy" id="3101447"/>
    <lineage>
        <taxon>Archaea</taxon>
        <taxon>Candidatus Iainarchaeota</taxon>
        <taxon>Candidatus Iainarchaeia</taxon>
        <taxon>Candidatus Iainarchaeales</taxon>
        <taxon>Candidatus Iainarchaeaceae</taxon>
        <taxon>Candidatus Iainarchaeum</taxon>
    </lineage>
</organism>
<accession>A0A7J4IVZ8</accession>
<dbReference type="AlphaFoldDB" id="A0A7J4IVZ8"/>
<reference evidence="3" key="3">
    <citation type="submission" date="2021-05" db="EMBL/GenBank/DDBJ databases">
        <title>Protein family content uncovers lineage relationships and bacterial pathway maintenance mechanisms in DPANN archaea.</title>
        <authorList>
            <person name="Castelle C.J."/>
            <person name="Meheust R."/>
            <person name="Jaffe A.L."/>
            <person name="Seitz K."/>
            <person name="Gong X."/>
            <person name="Baker B.J."/>
            <person name="Banfield J.F."/>
        </authorList>
    </citation>
    <scope>NUCLEOTIDE SEQUENCE</scope>
    <source>
        <strain evidence="3">RIFCSPHIGHO2_01_FULL_GW2011_AR10_43_9</strain>
    </source>
</reference>
<proteinExistence type="predicted"/>
<gene>
    <name evidence="2" type="ORF">HA237_00850</name>
    <name evidence="3" type="ORF">J4224_00215</name>
</gene>
<dbReference type="EMBL" id="JAGVWF010000003">
    <property type="protein sequence ID" value="MBS3058834.1"/>
    <property type="molecule type" value="Genomic_DNA"/>
</dbReference>
<reference evidence="2" key="1">
    <citation type="journal article" date="2020" name="bioRxiv">
        <title>A rank-normalized archaeal taxonomy based on genome phylogeny resolves widespread incomplete and uneven classifications.</title>
        <authorList>
            <person name="Rinke C."/>
            <person name="Chuvochina M."/>
            <person name="Mussig A.J."/>
            <person name="Chaumeil P.-A."/>
            <person name="Waite D.W."/>
            <person name="Whitman W.B."/>
            <person name="Parks D.H."/>
            <person name="Hugenholtz P."/>
        </authorList>
    </citation>
    <scope>NUCLEOTIDE SEQUENCE</scope>
    <source>
        <strain evidence="2">UBA10011</strain>
    </source>
</reference>
<dbReference type="EMBL" id="DUFG01000005">
    <property type="protein sequence ID" value="HIH07897.1"/>
    <property type="molecule type" value="Genomic_DNA"/>
</dbReference>
<feature type="region of interest" description="Disordered" evidence="1">
    <location>
        <begin position="1"/>
        <end position="46"/>
    </location>
</feature>
<sequence>MPPRVSRREQKRIKRLEQKRKAPNTTGKGRQDKRRHTPQHTAPGTMEAMHEKIHLYALTHGVSVGKAKRMLGLKHQKRG</sequence>
<evidence type="ECO:0000313" key="2">
    <source>
        <dbReference type="EMBL" id="HIH07897.1"/>
    </source>
</evidence>
<evidence type="ECO:0000256" key="1">
    <source>
        <dbReference type="SAM" id="MobiDB-lite"/>
    </source>
</evidence>
<dbReference type="Proteomes" id="UP000577419">
    <property type="component" value="Unassembled WGS sequence"/>
</dbReference>
<protein>
    <submittedName>
        <fullName evidence="2">Uncharacterized protein</fullName>
    </submittedName>
</protein>
<evidence type="ECO:0000313" key="4">
    <source>
        <dbReference type="Proteomes" id="UP000577419"/>
    </source>
</evidence>
<name>A0A7J4IVZ8_9ARCH</name>
<evidence type="ECO:0000313" key="3">
    <source>
        <dbReference type="EMBL" id="MBS3058834.1"/>
    </source>
</evidence>
<comment type="caution">
    <text evidence="2">The sequence shown here is derived from an EMBL/GenBank/DDBJ whole genome shotgun (WGS) entry which is preliminary data.</text>
</comment>
<reference evidence="3" key="2">
    <citation type="submission" date="2021-03" db="EMBL/GenBank/DDBJ databases">
        <authorList>
            <person name="Jaffe A."/>
        </authorList>
    </citation>
    <scope>NUCLEOTIDE SEQUENCE</scope>
    <source>
        <strain evidence="3">RIFCSPHIGHO2_01_FULL_GW2011_AR10_43_9</strain>
    </source>
</reference>
<dbReference type="Proteomes" id="UP000683213">
    <property type="component" value="Unassembled WGS sequence"/>
</dbReference>